<dbReference type="Gene3D" id="1.10.286.10">
    <property type="match status" value="1"/>
</dbReference>
<dbReference type="GO" id="GO:0008270">
    <property type="term" value="F:zinc ion binding"/>
    <property type="evidence" value="ECO:0007669"/>
    <property type="project" value="TreeGrafter"/>
</dbReference>
<dbReference type="InterPro" id="IPR018234">
    <property type="entry name" value="GTP_CycHdrlase_I_CS"/>
</dbReference>
<name>A0AA35WCA4_GEOBA</name>
<evidence type="ECO:0000256" key="8">
    <source>
        <dbReference type="ARBA" id="ARBA00030854"/>
    </source>
</evidence>
<dbReference type="SUPFAM" id="SSF55620">
    <property type="entry name" value="Tetrahydrobiopterin biosynthesis enzymes-like"/>
    <property type="match status" value="1"/>
</dbReference>
<keyword evidence="11" id="KW-1185">Reference proteome</keyword>
<protein>
    <recommendedName>
        <fullName evidence="4">GTP cyclohydrolase 1</fullName>
        <ecNumber evidence="3">3.5.4.16</ecNumber>
    </recommendedName>
    <alternativeName>
        <fullName evidence="8">GTP cyclohydrolase I</fullName>
    </alternativeName>
</protein>
<feature type="domain" description="GTP cyclohydrolase I" evidence="9">
    <location>
        <begin position="6"/>
        <end position="98"/>
    </location>
</feature>
<reference evidence="10" key="1">
    <citation type="submission" date="2023-03" db="EMBL/GenBank/DDBJ databases">
        <authorList>
            <person name="Steffen K."/>
            <person name="Cardenas P."/>
        </authorList>
    </citation>
    <scope>NUCLEOTIDE SEQUENCE</scope>
</reference>
<dbReference type="Pfam" id="PF01227">
    <property type="entry name" value="GTP_cyclohydroI"/>
    <property type="match status" value="1"/>
</dbReference>
<dbReference type="GO" id="GO:0006729">
    <property type="term" value="P:tetrahydrobiopterin biosynthetic process"/>
    <property type="evidence" value="ECO:0007669"/>
    <property type="project" value="UniProtKB-KW"/>
</dbReference>
<sequence>MDYEKIQDAIRSVLVAIGEDPHREGLADTPRRIAEMYGELFSGIGKDPASVLTTGFDEGYDETVILRDVPFHSICEHHFLPFFGTAHIAYMPTGRVAGRIQVGARP</sequence>
<dbReference type="AlphaFoldDB" id="A0AA35WCA4"/>
<dbReference type="GO" id="GO:0006730">
    <property type="term" value="P:one-carbon metabolic process"/>
    <property type="evidence" value="ECO:0007669"/>
    <property type="project" value="UniProtKB-KW"/>
</dbReference>
<proteinExistence type="inferred from homology"/>
<accession>A0AA35WCA4</accession>
<keyword evidence="7" id="KW-0783">Tetrahydrobiopterin biosynthesis</keyword>
<dbReference type="EC" id="3.5.4.16" evidence="3"/>
<dbReference type="PROSITE" id="PS00859">
    <property type="entry name" value="GTP_CYCLOHYDROL_1_1"/>
    <property type="match status" value="1"/>
</dbReference>
<evidence type="ECO:0000256" key="5">
    <source>
        <dbReference type="ARBA" id="ARBA00022563"/>
    </source>
</evidence>
<evidence type="ECO:0000313" key="10">
    <source>
        <dbReference type="EMBL" id="CAI8008022.1"/>
    </source>
</evidence>
<dbReference type="InterPro" id="IPR043134">
    <property type="entry name" value="GTP-CH-I_N"/>
</dbReference>
<evidence type="ECO:0000259" key="9">
    <source>
        <dbReference type="Pfam" id="PF01227"/>
    </source>
</evidence>
<dbReference type="Gene3D" id="3.30.1130.10">
    <property type="match status" value="1"/>
</dbReference>
<keyword evidence="6" id="KW-0378">Hydrolase</keyword>
<evidence type="ECO:0000256" key="3">
    <source>
        <dbReference type="ARBA" id="ARBA00012715"/>
    </source>
</evidence>
<evidence type="ECO:0000256" key="6">
    <source>
        <dbReference type="ARBA" id="ARBA00022801"/>
    </source>
</evidence>
<dbReference type="Proteomes" id="UP001174909">
    <property type="component" value="Unassembled WGS sequence"/>
</dbReference>
<dbReference type="InterPro" id="IPR001474">
    <property type="entry name" value="GTP_CycHdrlase_I"/>
</dbReference>
<dbReference type="GO" id="GO:0005737">
    <property type="term" value="C:cytoplasm"/>
    <property type="evidence" value="ECO:0007669"/>
    <property type="project" value="TreeGrafter"/>
</dbReference>
<dbReference type="PANTHER" id="PTHR11109:SF7">
    <property type="entry name" value="GTP CYCLOHYDROLASE 1"/>
    <property type="match status" value="1"/>
</dbReference>
<dbReference type="PANTHER" id="PTHR11109">
    <property type="entry name" value="GTP CYCLOHYDROLASE I"/>
    <property type="match status" value="1"/>
</dbReference>
<keyword evidence="5" id="KW-0554">One-carbon metabolism</keyword>
<evidence type="ECO:0000256" key="7">
    <source>
        <dbReference type="ARBA" id="ARBA00023007"/>
    </source>
</evidence>
<dbReference type="FunFam" id="1.10.286.10:FF:000001">
    <property type="entry name" value="GTP cyclohydrolase 1"/>
    <property type="match status" value="1"/>
</dbReference>
<evidence type="ECO:0000256" key="1">
    <source>
        <dbReference type="ARBA" id="ARBA00005080"/>
    </source>
</evidence>
<evidence type="ECO:0000256" key="4">
    <source>
        <dbReference type="ARBA" id="ARBA00017272"/>
    </source>
</evidence>
<evidence type="ECO:0000256" key="2">
    <source>
        <dbReference type="ARBA" id="ARBA00008085"/>
    </source>
</evidence>
<comment type="caution">
    <text evidence="10">The sequence shown here is derived from an EMBL/GenBank/DDBJ whole genome shotgun (WGS) entry which is preliminary data.</text>
</comment>
<comment type="similarity">
    <text evidence="2">Belongs to the GTP cyclohydrolase I family.</text>
</comment>
<dbReference type="InterPro" id="IPR043133">
    <property type="entry name" value="GTP-CH-I_C/QueF"/>
</dbReference>
<organism evidence="10 11">
    <name type="scientific">Geodia barretti</name>
    <name type="common">Barrett's horny sponge</name>
    <dbReference type="NCBI Taxonomy" id="519541"/>
    <lineage>
        <taxon>Eukaryota</taxon>
        <taxon>Metazoa</taxon>
        <taxon>Porifera</taxon>
        <taxon>Demospongiae</taxon>
        <taxon>Heteroscleromorpha</taxon>
        <taxon>Tetractinellida</taxon>
        <taxon>Astrophorina</taxon>
        <taxon>Geodiidae</taxon>
        <taxon>Geodia</taxon>
    </lineage>
</organism>
<dbReference type="GO" id="GO:0005525">
    <property type="term" value="F:GTP binding"/>
    <property type="evidence" value="ECO:0007669"/>
    <property type="project" value="TreeGrafter"/>
</dbReference>
<dbReference type="GO" id="GO:0003934">
    <property type="term" value="F:GTP cyclohydrolase I activity"/>
    <property type="evidence" value="ECO:0007669"/>
    <property type="project" value="UniProtKB-EC"/>
</dbReference>
<dbReference type="InterPro" id="IPR020602">
    <property type="entry name" value="GTP_CycHdrlase_I_dom"/>
</dbReference>
<dbReference type="EMBL" id="CASHTH010000814">
    <property type="protein sequence ID" value="CAI8008022.1"/>
    <property type="molecule type" value="Genomic_DNA"/>
</dbReference>
<gene>
    <name evidence="10" type="ORF">GBAR_LOCUS5556</name>
</gene>
<comment type="pathway">
    <text evidence="1">Cofactor biosynthesis; 7,8-dihydroneopterin triphosphate biosynthesis; 7,8-dihydroneopterin triphosphate from GTP: step 1/1.</text>
</comment>
<evidence type="ECO:0000313" key="11">
    <source>
        <dbReference type="Proteomes" id="UP001174909"/>
    </source>
</evidence>
<dbReference type="GO" id="GO:0046654">
    <property type="term" value="P:tetrahydrofolate biosynthetic process"/>
    <property type="evidence" value="ECO:0007669"/>
    <property type="project" value="InterPro"/>
</dbReference>